<dbReference type="InterPro" id="IPR002937">
    <property type="entry name" value="Amino_oxidase"/>
</dbReference>
<proteinExistence type="predicted"/>
<gene>
    <name evidence="2" type="ORF">SAMN06297382_2158</name>
</gene>
<feature type="domain" description="Amine oxidase" evidence="1">
    <location>
        <begin position="24"/>
        <end position="296"/>
    </location>
</feature>
<dbReference type="PANTHER" id="PTHR42923:SF17">
    <property type="entry name" value="AMINE OXIDASE DOMAIN-CONTAINING PROTEIN"/>
    <property type="match status" value="1"/>
</dbReference>
<dbReference type="Pfam" id="PF01593">
    <property type="entry name" value="Amino_oxidase"/>
    <property type="match status" value="1"/>
</dbReference>
<dbReference type="Gene3D" id="3.50.50.60">
    <property type="entry name" value="FAD/NAD(P)-binding domain"/>
    <property type="match status" value="1"/>
</dbReference>
<evidence type="ECO:0000259" key="1">
    <source>
        <dbReference type="Pfam" id="PF01593"/>
    </source>
</evidence>
<name>A0A239PX46_9PROT</name>
<sequence length="448" mass="49139">MPFDFEARGRPRPGMRIAVIGAGVSGLSAAWLLSSVHEVIVYERESRLGGHANTVEVPFGDDVIPVDAGFIVYNEPAYPNLTALFGHLGVATEKTCMSFAASVNAGAVEYSGQSLSAVFADRRNLASPKFWSMLRDIVRFHRDARRALAEDSLQDESLSAFVARRGYGQPFTDYFLKPMASAIWSTPSARILDFSAAAFIRFYDNHGLLRVLNLPEWRTVSGGARVYVERLAASLLPKARLGARVVSVRRTQSGVEVADASGAVDRFDAAVIASHADEALAMLTDADASERRVLGAFKYQKNKAFVHFDAAHMPRRRRAWSSWNYIGDGEGFAATYWMNRLQNLAAPRDIFVTLNPRAPIRDEDIVAEFDYAHPMFDLDAANAQKEVWSLQGRGGVWFCGAHFGQGFHEDGLQAGLATAEALGGVRRPWRVPNESGRIRLAPAKAAAS</sequence>
<evidence type="ECO:0000313" key="2">
    <source>
        <dbReference type="EMBL" id="SNT74247.1"/>
    </source>
</evidence>
<dbReference type="EMBL" id="FZQA01000004">
    <property type="protein sequence ID" value="SNT74247.1"/>
    <property type="molecule type" value="Genomic_DNA"/>
</dbReference>
<organism evidence="2 3">
    <name type="scientific">Amphiplicatus metriothermophilus</name>
    <dbReference type="NCBI Taxonomy" id="1519374"/>
    <lineage>
        <taxon>Bacteria</taxon>
        <taxon>Pseudomonadati</taxon>
        <taxon>Pseudomonadota</taxon>
        <taxon>Alphaproteobacteria</taxon>
        <taxon>Parvularculales</taxon>
        <taxon>Parvularculaceae</taxon>
        <taxon>Amphiplicatus</taxon>
    </lineage>
</organism>
<accession>A0A239PX46</accession>
<dbReference type="Proteomes" id="UP000198346">
    <property type="component" value="Unassembled WGS sequence"/>
</dbReference>
<dbReference type="InterPro" id="IPR050464">
    <property type="entry name" value="Zeta_carotene_desat/Oxidored"/>
</dbReference>
<evidence type="ECO:0000313" key="3">
    <source>
        <dbReference type="Proteomes" id="UP000198346"/>
    </source>
</evidence>
<dbReference type="OrthoDB" id="20837at2"/>
<dbReference type="SUPFAM" id="SSF51905">
    <property type="entry name" value="FAD/NAD(P)-binding domain"/>
    <property type="match status" value="1"/>
</dbReference>
<reference evidence="2 3" key="1">
    <citation type="submission" date="2017-07" db="EMBL/GenBank/DDBJ databases">
        <authorList>
            <person name="Sun Z.S."/>
            <person name="Albrecht U."/>
            <person name="Echele G."/>
            <person name="Lee C.C."/>
        </authorList>
    </citation>
    <scope>NUCLEOTIDE SEQUENCE [LARGE SCALE GENOMIC DNA]</scope>
    <source>
        <strain evidence="2 3">CGMCC 1.12710</strain>
    </source>
</reference>
<dbReference type="InterPro" id="IPR036188">
    <property type="entry name" value="FAD/NAD-bd_sf"/>
</dbReference>
<dbReference type="PANTHER" id="PTHR42923">
    <property type="entry name" value="PROTOPORPHYRINOGEN OXIDASE"/>
    <property type="match status" value="1"/>
</dbReference>
<keyword evidence="3" id="KW-1185">Reference proteome</keyword>
<protein>
    <recommendedName>
        <fullName evidence="1">Amine oxidase domain-containing protein</fullName>
    </recommendedName>
</protein>
<dbReference type="AlphaFoldDB" id="A0A239PX46"/>
<dbReference type="GO" id="GO:0016491">
    <property type="term" value="F:oxidoreductase activity"/>
    <property type="evidence" value="ECO:0007669"/>
    <property type="project" value="InterPro"/>
</dbReference>